<dbReference type="PROSITE" id="PS50995">
    <property type="entry name" value="HTH_MARR_2"/>
    <property type="match status" value="1"/>
</dbReference>
<dbReference type="SMART" id="SM00347">
    <property type="entry name" value="HTH_MARR"/>
    <property type="match status" value="1"/>
</dbReference>
<organism evidence="2 3">
    <name type="scientific">Pseudohalocynthiibacter aestuariivivens</name>
    <dbReference type="NCBI Taxonomy" id="1591409"/>
    <lineage>
        <taxon>Bacteria</taxon>
        <taxon>Pseudomonadati</taxon>
        <taxon>Pseudomonadota</taxon>
        <taxon>Alphaproteobacteria</taxon>
        <taxon>Rhodobacterales</taxon>
        <taxon>Paracoccaceae</taxon>
        <taxon>Pseudohalocynthiibacter</taxon>
    </lineage>
</organism>
<dbReference type="Proteomes" id="UP001589683">
    <property type="component" value="Unassembled WGS sequence"/>
</dbReference>
<name>A0ABV5JKD4_9RHOB</name>
<evidence type="ECO:0000313" key="2">
    <source>
        <dbReference type="EMBL" id="MFB9233163.1"/>
    </source>
</evidence>
<dbReference type="InterPro" id="IPR036390">
    <property type="entry name" value="WH_DNA-bd_sf"/>
</dbReference>
<dbReference type="SUPFAM" id="SSF46785">
    <property type="entry name" value="Winged helix' DNA-binding domain"/>
    <property type="match status" value="1"/>
</dbReference>
<comment type="caution">
    <text evidence="2">The sequence shown here is derived from an EMBL/GenBank/DDBJ whole genome shotgun (WGS) entry which is preliminary data.</text>
</comment>
<feature type="domain" description="HTH marR-type" evidence="1">
    <location>
        <begin position="9"/>
        <end position="145"/>
    </location>
</feature>
<dbReference type="InterPro" id="IPR039422">
    <property type="entry name" value="MarR/SlyA-like"/>
</dbReference>
<gene>
    <name evidence="2" type="ORF">ACFFUT_15335</name>
</gene>
<protein>
    <submittedName>
        <fullName evidence="2">MarR family winged helix-turn-helix transcriptional regulator</fullName>
    </submittedName>
</protein>
<dbReference type="Gene3D" id="1.10.10.10">
    <property type="entry name" value="Winged helix-like DNA-binding domain superfamily/Winged helix DNA-binding domain"/>
    <property type="match status" value="1"/>
</dbReference>
<reference evidence="2 3" key="1">
    <citation type="submission" date="2024-09" db="EMBL/GenBank/DDBJ databases">
        <authorList>
            <person name="Sun Q."/>
            <person name="Mori K."/>
        </authorList>
    </citation>
    <scope>NUCLEOTIDE SEQUENCE [LARGE SCALE GENOMIC DNA]</scope>
    <source>
        <strain evidence="2 3">CECT 8726</strain>
    </source>
</reference>
<dbReference type="EMBL" id="JBHMEA010000048">
    <property type="protein sequence ID" value="MFB9233163.1"/>
    <property type="molecule type" value="Genomic_DNA"/>
</dbReference>
<dbReference type="PANTHER" id="PTHR33164">
    <property type="entry name" value="TRANSCRIPTIONAL REGULATOR, MARR FAMILY"/>
    <property type="match status" value="1"/>
</dbReference>
<dbReference type="InterPro" id="IPR036388">
    <property type="entry name" value="WH-like_DNA-bd_sf"/>
</dbReference>
<sequence length="149" mass="17001">MAKQIKDETIDLWKSLMRASERALAFIEAELATQSLPPLNWYDALLEIEKAGKEGIRPYALKDQLLLPQYGTSRLLNKIENAGLISRIACDSDGRGHAVRITKDGRETRRKMWPVYEECLKKLLEDRFSASEIESVASRLDQISPPDRK</sequence>
<keyword evidence="3" id="KW-1185">Reference proteome</keyword>
<evidence type="ECO:0000259" key="1">
    <source>
        <dbReference type="PROSITE" id="PS50995"/>
    </source>
</evidence>
<evidence type="ECO:0000313" key="3">
    <source>
        <dbReference type="Proteomes" id="UP001589683"/>
    </source>
</evidence>
<dbReference type="InterPro" id="IPR000835">
    <property type="entry name" value="HTH_MarR-typ"/>
</dbReference>
<dbReference type="PANTHER" id="PTHR33164:SF104">
    <property type="entry name" value="TRANSCRIPTIONAL REGULATORY PROTEIN"/>
    <property type="match status" value="1"/>
</dbReference>
<dbReference type="RefSeq" id="WP_213889342.1">
    <property type="nucleotide sequence ID" value="NZ_JAGFNU010000006.1"/>
</dbReference>
<accession>A0ABV5JKD4</accession>
<dbReference type="Pfam" id="PF12802">
    <property type="entry name" value="MarR_2"/>
    <property type="match status" value="1"/>
</dbReference>
<proteinExistence type="predicted"/>